<organism evidence="3 4">
    <name type="scientific">Natronococcus occultus SP4</name>
    <dbReference type="NCBI Taxonomy" id="694430"/>
    <lineage>
        <taxon>Archaea</taxon>
        <taxon>Methanobacteriati</taxon>
        <taxon>Methanobacteriota</taxon>
        <taxon>Stenosarchaea group</taxon>
        <taxon>Halobacteria</taxon>
        <taxon>Halobacteriales</taxon>
        <taxon>Natrialbaceae</taxon>
        <taxon>Natronococcus</taxon>
    </lineage>
</organism>
<evidence type="ECO:0000313" key="4">
    <source>
        <dbReference type="Proteomes" id="UP000010878"/>
    </source>
</evidence>
<keyword evidence="1" id="KW-0472">Membrane</keyword>
<feature type="transmembrane region" description="Helical" evidence="1">
    <location>
        <begin position="136"/>
        <end position="159"/>
    </location>
</feature>
<dbReference type="SUPFAM" id="SSF52980">
    <property type="entry name" value="Restriction endonuclease-like"/>
    <property type="match status" value="1"/>
</dbReference>
<dbReference type="GO" id="GO:0015666">
    <property type="term" value="F:restriction endodeoxyribonuclease activity"/>
    <property type="evidence" value="ECO:0007669"/>
    <property type="project" value="TreeGrafter"/>
</dbReference>
<dbReference type="Proteomes" id="UP000010878">
    <property type="component" value="Plasmid 2"/>
</dbReference>
<dbReference type="EMBL" id="CP003931">
    <property type="protein sequence ID" value="AGB39800.1"/>
    <property type="molecule type" value="Genomic_DNA"/>
</dbReference>
<dbReference type="RefSeq" id="WP_015323231.1">
    <property type="nucleotide sequence ID" value="NC_019976.1"/>
</dbReference>
<keyword evidence="1" id="KW-0812">Transmembrane</keyword>
<dbReference type="Gene3D" id="3.40.1350.10">
    <property type="match status" value="1"/>
</dbReference>
<dbReference type="GO" id="GO:0003677">
    <property type="term" value="F:DNA binding"/>
    <property type="evidence" value="ECO:0007669"/>
    <property type="project" value="InterPro"/>
</dbReference>
<dbReference type="InterPro" id="IPR052906">
    <property type="entry name" value="Type_IV_Methyl-Rstrct_Enzyme"/>
</dbReference>
<feature type="transmembrane region" description="Helical" evidence="1">
    <location>
        <begin position="57"/>
        <end position="79"/>
    </location>
</feature>
<dbReference type="InterPro" id="IPR007560">
    <property type="entry name" value="Restrct_endonuc_IV_Mrr"/>
</dbReference>
<dbReference type="HOGENOM" id="CLU_371176_0_0_2"/>
<dbReference type="AlphaFoldDB" id="L0K5K0"/>
<evidence type="ECO:0000259" key="2">
    <source>
        <dbReference type="Pfam" id="PF04471"/>
    </source>
</evidence>
<name>L0K5K0_9EURY</name>
<dbReference type="PANTHER" id="PTHR30015:SF7">
    <property type="entry name" value="TYPE IV METHYL-DIRECTED RESTRICTION ENZYME ECOKMRR"/>
    <property type="match status" value="1"/>
</dbReference>
<sequence>MSLTERIVDRIGNDRYADALPDDLREQAQEDKGVDSEDIDLAVSTGEVYPDKTEQRAFATTLAVAVVLWLMLLVAGGRLSPVQLLATGFSIDDLLTFTVYGYFAVALAVGTGVSAAHWYVRRAPSEIREHLDASPLVTFVTTTVISGLVFLLAALGGWLLVMGALLGAIVALLVLLVAILLSIPLALYGLLKWDRRAIGVSVGAFVAVAVLQVLEAIWPSGIPVEYYVLMMTYALAIVLAGMLLDTAVSNDLEEYRDHIGEIRVSRDLLETDVERLRSSAPAGYPVKVPVPDPDVSESATDSEAVVAEAFDLVKAYDRHIDARPDSSTRRGHSTVANLLLTAAAATHPSRCISPTVATDAADALEKLVAACEAFEDEGFDDDQLTETHVWSVCRDLESADNADAGDIQRLWDACEAFEDRLTDLEDRKEFRERVDELRSGLASTFDDPPADYLDVGSTGDQNWERLEREEQVLALAQQAADLRREYPRADLPVALLSVLRDDAINARDLDPYDLLVEVGKRALDTAAEYGAPFDRARSQVLTIAREDPTGRADDLDALREVLERGVRITEFLDRVDHDHPSVEAAEWRDALATAVDDAFPNILRPIDSQIEAMGDGLWERSDLFAYDWQEFESLVGSLYADDDYDIEVTTDTNDGGVDVWARSPGETVAVQVKQHSPGNTVGRRVLQQLASTIAKGSADRVVVVTSAEFANTAIEYAAEFGPEMDLVDGDDLVRRLSASDLPPPRTIEP</sequence>
<keyword evidence="3" id="KW-0540">Nuclease</keyword>
<keyword evidence="3" id="KW-0614">Plasmid</keyword>
<keyword evidence="3" id="KW-0378">Hydrolase</keyword>
<keyword evidence="3" id="KW-0255">Endonuclease</keyword>
<dbReference type="Pfam" id="PF04471">
    <property type="entry name" value="Mrr_cat"/>
    <property type="match status" value="1"/>
</dbReference>
<evidence type="ECO:0000256" key="1">
    <source>
        <dbReference type="SAM" id="Phobius"/>
    </source>
</evidence>
<dbReference type="GO" id="GO:0009307">
    <property type="term" value="P:DNA restriction-modification system"/>
    <property type="evidence" value="ECO:0007669"/>
    <property type="project" value="InterPro"/>
</dbReference>
<dbReference type="PANTHER" id="PTHR30015">
    <property type="entry name" value="MRR RESTRICTION SYSTEM PROTEIN"/>
    <property type="match status" value="1"/>
</dbReference>
<feature type="transmembrane region" description="Helical" evidence="1">
    <location>
        <begin position="165"/>
        <end position="190"/>
    </location>
</feature>
<evidence type="ECO:0000313" key="3">
    <source>
        <dbReference type="EMBL" id="AGB39800.1"/>
    </source>
</evidence>
<dbReference type="OrthoDB" id="185336at2157"/>
<dbReference type="InterPro" id="IPR011856">
    <property type="entry name" value="tRNA_endonuc-like_dom_sf"/>
</dbReference>
<dbReference type="KEGG" id="nou:Natoc_4086"/>
<dbReference type="GeneID" id="14405813"/>
<feature type="domain" description="Restriction endonuclease type IV Mrr" evidence="2">
    <location>
        <begin position="626"/>
        <end position="735"/>
    </location>
</feature>
<dbReference type="InterPro" id="IPR011335">
    <property type="entry name" value="Restrct_endonuc-II-like"/>
</dbReference>
<keyword evidence="4" id="KW-1185">Reference proteome</keyword>
<feature type="transmembrane region" description="Helical" evidence="1">
    <location>
        <begin position="197"/>
        <end position="214"/>
    </location>
</feature>
<keyword evidence="1" id="KW-1133">Transmembrane helix</keyword>
<geneLocation type="plasmid" evidence="3">
    <name>2</name>
</geneLocation>
<feature type="transmembrane region" description="Helical" evidence="1">
    <location>
        <begin position="99"/>
        <end position="120"/>
    </location>
</feature>
<proteinExistence type="predicted"/>
<protein>
    <submittedName>
        <fullName evidence="3">Restriction endonuclease</fullName>
    </submittedName>
</protein>
<accession>L0K5K0</accession>
<reference evidence="3 4" key="1">
    <citation type="submission" date="2012-11" db="EMBL/GenBank/DDBJ databases">
        <title>FINISHED of Natronococcus occultus SP4, DSM 3396.</title>
        <authorList>
            <consortium name="DOE Joint Genome Institute"/>
            <person name="Eisen J."/>
            <person name="Huntemann M."/>
            <person name="Wei C.-L."/>
            <person name="Han J."/>
            <person name="Detter J.C."/>
            <person name="Han C."/>
            <person name="Tapia R."/>
            <person name="Chen A."/>
            <person name="Kyrpides N."/>
            <person name="Mavromatis K."/>
            <person name="Markowitz V."/>
            <person name="Szeto E."/>
            <person name="Ivanova N."/>
            <person name="Mikhailova N."/>
            <person name="Ovchinnikova G."/>
            <person name="Pagani I."/>
            <person name="Pati A."/>
            <person name="Goodwin L."/>
            <person name="Nordberg H.P."/>
            <person name="Cantor M.N."/>
            <person name="Hua S.X."/>
            <person name="Woyke T."/>
            <person name="Eisen J."/>
            <person name="Klenk H.-P."/>
            <person name="Klenk H.-P."/>
        </authorList>
    </citation>
    <scope>NUCLEOTIDE SEQUENCE [LARGE SCALE GENOMIC DNA]</scope>
    <source>
        <strain evidence="3 4">SP4</strain>
        <plasmid evidence="4">Plasmid 2</plasmid>
    </source>
</reference>
<gene>
    <name evidence="3" type="ORF">Natoc_4086</name>
</gene>